<reference evidence="2 3" key="1">
    <citation type="submission" date="2019-02" db="EMBL/GenBank/DDBJ databases">
        <title>Kribbella capetownensis sp. nov. and Kribbella speibonae sp. nov., isolated from soil.</title>
        <authorList>
            <person name="Curtis S.M."/>
            <person name="Norton I."/>
            <person name="Everest G.J."/>
            <person name="Meyers P.R."/>
        </authorList>
    </citation>
    <scope>NUCLEOTIDE SEQUENCE [LARGE SCALE GENOMIC DNA]</scope>
    <source>
        <strain evidence="2 3">NRRL B-24813</strain>
    </source>
</reference>
<dbReference type="GO" id="GO:0003824">
    <property type="term" value="F:catalytic activity"/>
    <property type="evidence" value="ECO:0007669"/>
    <property type="project" value="InterPro"/>
</dbReference>
<name>A0A4R0JSW0_9ACTN</name>
<dbReference type="OrthoDB" id="369674at2"/>
<evidence type="ECO:0000259" key="1">
    <source>
        <dbReference type="PROSITE" id="PS50035"/>
    </source>
</evidence>
<dbReference type="AlphaFoldDB" id="A0A4R0JSW0"/>
<comment type="caution">
    <text evidence="2">The sequence shown here is derived from an EMBL/GenBank/DDBJ whole genome shotgun (WGS) entry which is preliminary data.</text>
</comment>
<proteinExistence type="predicted"/>
<organism evidence="2 3">
    <name type="scientific">Kribbella pittospori</name>
    <dbReference type="NCBI Taxonomy" id="722689"/>
    <lineage>
        <taxon>Bacteria</taxon>
        <taxon>Bacillati</taxon>
        <taxon>Actinomycetota</taxon>
        <taxon>Actinomycetes</taxon>
        <taxon>Propionibacteriales</taxon>
        <taxon>Kribbellaceae</taxon>
        <taxon>Kribbella</taxon>
    </lineage>
</organism>
<dbReference type="EMBL" id="SJKB01000024">
    <property type="protein sequence ID" value="TCC50491.1"/>
    <property type="molecule type" value="Genomic_DNA"/>
</dbReference>
<dbReference type="PROSITE" id="PS50035">
    <property type="entry name" value="PLD"/>
    <property type="match status" value="1"/>
</dbReference>
<evidence type="ECO:0000313" key="2">
    <source>
        <dbReference type="EMBL" id="TCC50491.1"/>
    </source>
</evidence>
<dbReference type="GO" id="GO:0006793">
    <property type="term" value="P:phosphorus metabolic process"/>
    <property type="evidence" value="ECO:0007669"/>
    <property type="project" value="UniProtKB-ARBA"/>
</dbReference>
<dbReference type="SUPFAM" id="SSF56024">
    <property type="entry name" value="Phospholipase D/nuclease"/>
    <property type="match status" value="1"/>
</dbReference>
<protein>
    <recommendedName>
        <fullName evidence="1">PLD phosphodiesterase domain-containing protein</fullName>
    </recommendedName>
</protein>
<accession>A0A4R0JSW0</accession>
<dbReference type="Gene3D" id="3.30.870.10">
    <property type="entry name" value="Endonuclease Chain A"/>
    <property type="match status" value="1"/>
</dbReference>
<gene>
    <name evidence="2" type="ORF">E0H73_41215</name>
</gene>
<dbReference type="InterPro" id="IPR001736">
    <property type="entry name" value="PLipase_D/transphosphatidylase"/>
</dbReference>
<sequence>MLGLDQTAMLIDALRPPPGMAIDAAIGTTFTLDLSALLAVPVAASFAEQEDEGADLLETIRRYADRTILFCQAGAISVPAYRAALTFVEQTVVEVGKPDGGLFHPKSWIVRFTSGRGRVRHRVLVMSRNLTFDRAWDVLVRLDEDPECSAAIDAAPLVDFIAGVAGATVRPLTLAQQELVGSIRDTARRARLAVPPPFTDGAFVPLRPGRRVFPFYERCDHALAISPFLTHRPVVDFLGTASSWRGIVSRAGSLDGVPSALTGVEDVKRIKDAVLDAQQSVDPVFEATADDEDSAEGVDLGPAMRGLHAKIFVQDVGDRSTAWLGSANLTDAALSRNWELLVRLTGSRRDVGYDAVLSRKPEQNNLSWLVEDHELPEKDAPEDESPLVGHAFDLASADITVTLTVHEHIRAALRISPYQPPEDVVMQARLLSQPDFTTVESGEATWDGLALHQITPFVVLQLRAPSETRSVLVRAHLIGDDYEERRGAVLAHAIANRDDFMRYLAALLGLGPLGGYSVDADGAGGWFAGNLDADKVLEDLLATASRHPRRLASLEQTLRRLETEPRFAEIVPSDFRELWAAVHTARKGAIR</sequence>
<keyword evidence="3" id="KW-1185">Reference proteome</keyword>
<evidence type="ECO:0000313" key="3">
    <source>
        <dbReference type="Proteomes" id="UP000291144"/>
    </source>
</evidence>
<feature type="domain" description="PLD phosphodiesterase" evidence="1">
    <location>
        <begin position="303"/>
        <end position="333"/>
    </location>
</feature>
<dbReference type="Proteomes" id="UP000291144">
    <property type="component" value="Unassembled WGS sequence"/>
</dbReference>
<dbReference type="RefSeq" id="WP_131365987.1">
    <property type="nucleotide sequence ID" value="NZ_SJKB01000024.1"/>
</dbReference>